<dbReference type="KEGG" id="spsw:Sps_00989"/>
<sequence>MNQDELLLNQVGQSLGLPLTFDSNEQCLLMLDNKLMISIHYQDDLWTFYCMLAQVSNHEEAQYWRLCLQLNLVLAEQGMGRISYDIDSESLLYLMSLPMPTTPDLVTEFIEHLIDSYESVQARLSE</sequence>
<evidence type="ECO:0000313" key="1">
    <source>
        <dbReference type="EMBL" id="AQS36178.1"/>
    </source>
</evidence>
<keyword evidence="2" id="KW-1185">Reference proteome</keyword>
<dbReference type="NCBIfam" id="NF011857">
    <property type="entry name" value="PRK15329.1"/>
    <property type="match status" value="1"/>
</dbReference>
<dbReference type="Gene3D" id="3.30.1460.10">
    <property type="match status" value="1"/>
</dbReference>
<dbReference type="CDD" id="cd17021">
    <property type="entry name" value="T3SC_IA_SicP-like"/>
    <property type="match status" value="1"/>
</dbReference>
<proteinExistence type="predicted"/>
<dbReference type="Proteomes" id="UP000189545">
    <property type="component" value="Chromosome"/>
</dbReference>
<dbReference type="Pfam" id="PF05932">
    <property type="entry name" value="CesT"/>
    <property type="match status" value="1"/>
</dbReference>
<dbReference type="STRING" id="225848.Sps_00989"/>
<organism evidence="1 2">
    <name type="scientific">Shewanella psychrophila</name>
    <dbReference type="NCBI Taxonomy" id="225848"/>
    <lineage>
        <taxon>Bacteria</taxon>
        <taxon>Pseudomonadati</taxon>
        <taxon>Pseudomonadota</taxon>
        <taxon>Gammaproteobacteria</taxon>
        <taxon>Alteromonadales</taxon>
        <taxon>Shewanellaceae</taxon>
        <taxon>Shewanella</taxon>
    </lineage>
</organism>
<evidence type="ECO:0000313" key="2">
    <source>
        <dbReference type="Proteomes" id="UP000189545"/>
    </source>
</evidence>
<dbReference type="EMBL" id="CP014782">
    <property type="protein sequence ID" value="AQS36178.1"/>
    <property type="molecule type" value="Genomic_DNA"/>
</dbReference>
<accession>A0A1S6HL04</accession>
<dbReference type="SUPFAM" id="SSF69635">
    <property type="entry name" value="Type III secretory system chaperone-like"/>
    <property type="match status" value="1"/>
</dbReference>
<protein>
    <submittedName>
        <fullName evidence="1">Tir chaperone protein (CesT) family</fullName>
    </submittedName>
</protein>
<dbReference type="InterPro" id="IPR044530">
    <property type="entry name" value="SicP"/>
</dbReference>
<name>A0A1S6HL04_9GAMM</name>
<dbReference type="InterPro" id="IPR010261">
    <property type="entry name" value="Tir_chaperone"/>
</dbReference>
<dbReference type="GO" id="GO:0030254">
    <property type="term" value="P:protein secretion by the type III secretion system"/>
    <property type="evidence" value="ECO:0007669"/>
    <property type="project" value="InterPro"/>
</dbReference>
<dbReference type="AlphaFoldDB" id="A0A1S6HL04"/>
<gene>
    <name evidence="1" type="ORF">Sps_00989</name>
</gene>
<reference evidence="1 2" key="1">
    <citation type="submission" date="2016-03" db="EMBL/GenBank/DDBJ databases">
        <title>Complete genome sequence of Shewanella psychrophila WP2, a deep sea bacterium isolated from west Pacific sediment.</title>
        <authorList>
            <person name="Xu G."/>
            <person name="Jian H."/>
        </authorList>
    </citation>
    <scope>NUCLEOTIDE SEQUENCE [LARGE SCALE GENOMIC DNA]</scope>
    <source>
        <strain evidence="1 2">WP2</strain>
    </source>
</reference>